<keyword evidence="1" id="KW-0472">Membrane</keyword>
<gene>
    <name evidence="3" type="ORF">OG814_26825</name>
</gene>
<dbReference type="InterPro" id="IPR010427">
    <property type="entry name" value="DUF1023"/>
</dbReference>
<feature type="domain" description="DUF1023" evidence="2">
    <location>
        <begin position="160"/>
        <end position="333"/>
    </location>
</feature>
<dbReference type="Proteomes" id="UP001622594">
    <property type="component" value="Chromosome"/>
</dbReference>
<dbReference type="RefSeq" id="WP_371636515.1">
    <property type="nucleotide sequence ID" value="NZ_CP108062.1"/>
</dbReference>
<dbReference type="EMBL" id="CP108188">
    <property type="protein sequence ID" value="WTR72633.1"/>
    <property type="molecule type" value="Genomic_DNA"/>
</dbReference>
<evidence type="ECO:0000256" key="1">
    <source>
        <dbReference type="SAM" id="Phobius"/>
    </source>
</evidence>
<keyword evidence="3" id="KW-0378">Hydrolase</keyword>
<reference evidence="3 4" key="1">
    <citation type="submission" date="2022-10" db="EMBL/GenBank/DDBJ databases">
        <title>The complete genomes of actinobacterial strains from the NBC collection.</title>
        <authorList>
            <person name="Joergensen T.S."/>
            <person name="Alvarez Arevalo M."/>
            <person name="Sterndorff E.B."/>
            <person name="Faurdal D."/>
            <person name="Vuksanovic O."/>
            <person name="Mourched A.-S."/>
            <person name="Charusanti P."/>
            <person name="Shaw S."/>
            <person name="Blin K."/>
            <person name="Weber T."/>
        </authorList>
    </citation>
    <scope>NUCLEOTIDE SEQUENCE [LARGE SCALE GENOMIC DNA]</scope>
    <source>
        <strain evidence="3 4">NBC_00123</strain>
    </source>
</reference>
<accession>A0ABZ1LGZ5</accession>
<dbReference type="InterPro" id="IPR029058">
    <property type="entry name" value="AB_hydrolase_fold"/>
</dbReference>
<dbReference type="Gene3D" id="3.40.50.1820">
    <property type="entry name" value="alpha/beta hydrolase"/>
    <property type="match status" value="1"/>
</dbReference>
<dbReference type="Pfam" id="PF06259">
    <property type="entry name" value="Abhydrolase_8"/>
    <property type="match status" value="1"/>
</dbReference>
<evidence type="ECO:0000313" key="4">
    <source>
        <dbReference type="Proteomes" id="UP001622594"/>
    </source>
</evidence>
<keyword evidence="1" id="KW-0812">Transmembrane</keyword>
<dbReference type="SUPFAM" id="SSF53474">
    <property type="entry name" value="alpha/beta-Hydrolases"/>
    <property type="match status" value="1"/>
</dbReference>
<dbReference type="GO" id="GO:0016787">
    <property type="term" value="F:hydrolase activity"/>
    <property type="evidence" value="ECO:0007669"/>
    <property type="project" value="UniProtKB-KW"/>
</dbReference>
<organism evidence="3 4">
    <name type="scientific">Streptomyces zaomyceticus</name>
    <dbReference type="NCBI Taxonomy" id="68286"/>
    <lineage>
        <taxon>Bacteria</taxon>
        <taxon>Bacillati</taxon>
        <taxon>Actinomycetota</taxon>
        <taxon>Actinomycetes</taxon>
        <taxon>Kitasatosporales</taxon>
        <taxon>Streptomycetaceae</taxon>
        <taxon>Streptomyces</taxon>
    </lineage>
</organism>
<keyword evidence="4" id="KW-1185">Reference proteome</keyword>
<protein>
    <submittedName>
        <fullName evidence="3">Alpha/beta hydrolase family protein</fullName>
    </submittedName>
</protein>
<feature type="transmembrane region" description="Helical" evidence="1">
    <location>
        <begin position="6"/>
        <end position="28"/>
    </location>
</feature>
<proteinExistence type="predicted"/>
<sequence length="405" mass="42499">MTSVDAASPALIVVRTLLALAVVFVLLATTGWTSIRHRAEPGGPSRETALAAWARDRIDHRPLPGPATPAKRVAAFFAGLGQARAAGLAERHPLVVGNLNGAPVALRYRANRITLGRALTTERNRIHDSRLSAEGRHEVRRRLDRFGSLLRPGRQILAFDPTGTGRAAEVLGDLERAGRVSVIVPGVDTNLLTFQKTHGRYRAPVGMAEALYAAERRASPGTRVAVIAWADYTAPVGVGVDAMTGRLAEGGAERLVGLTEALPGDARVALFCHSYGSVLCGVAAPRLPARVTDLAVAGSPGMRVERASDLATPARVWAMRDADDWIEDVPHLELAGVGHGADPVAPEFGARLLSARGAIGHSGYFEPGTESLGNFAAIGVGSYGNLVCARADSACHDGISGAEGR</sequence>
<keyword evidence="1" id="KW-1133">Transmembrane helix</keyword>
<evidence type="ECO:0000313" key="3">
    <source>
        <dbReference type="EMBL" id="WTR72633.1"/>
    </source>
</evidence>
<name>A0ABZ1LGZ5_9ACTN</name>
<evidence type="ECO:0000259" key="2">
    <source>
        <dbReference type="Pfam" id="PF06259"/>
    </source>
</evidence>